<dbReference type="PANTHER" id="PTHR24291:SF50">
    <property type="entry name" value="BIFUNCTIONAL ALBAFLAVENONE MONOOXYGENASE_TERPENE SYNTHASE"/>
    <property type="match status" value="1"/>
</dbReference>
<dbReference type="GO" id="GO:0020037">
    <property type="term" value="F:heme binding"/>
    <property type="evidence" value="ECO:0007669"/>
    <property type="project" value="InterPro"/>
</dbReference>
<evidence type="ECO:0000256" key="6">
    <source>
        <dbReference type="ARBA" id="ARBA00023033"/>
    </source>
</evidence>
<dbReference type="GO" id="GO:0016705">
    <property type="term" value="F:oxidoreductase activity, acting on paired donors, with incorporation or reduction of molecular oxygen"/>
    <property type="evidence" value="ECO:0007669"/>
    <property type="project" value="InterPro"/>
</dbReference>
<feature type="binding site" description="axial binding residue" evidence="7">
    <location>
        <position position="398"/>
    </location>
    <ligand>
        <name>heme</name>
        <dbReference type="ChEBI" id="CHEBI:30413"/>
    </ligand>
    <ligandPart>
        <name>Fe</name>
        <dbReference type="ChEBI" id="CHEBI:18248"/>
    </ligandPart>
</feature>
<evidence type="ECO:0000256" key="3">
    <source>
        <dbReference type="ARBA" id="ARBA00022723"/>
    </source>
</evidence>
<organism evidence="9 10">
    <name type="scientific">Flavobacterium geliluteum</name>
    <dbReference type="NCBI Taxonomy" id="2816120"/>
    <lineage>
        <taxon>Bacteria</taxon>
        <taxon>Pseudomonadati</taxon>
        <taxon>Bacteroidota</taxon>
        <taxon>Flavobacteriia</taxon>
        <taxon>Flavobacteriales</taxon>
        <taxon>Flavobacteriaceae</taxon>
        <taxon>Flavobacterium</taxon>
    </lineage>
</organism>
<evidence type="ECO:0000256" key="1">
    <source>
        <dbReference type="ARBA" id="ARBA00010617"/>
    </source>
</evidence>
<sequence length="448" mass="52134">MLENKKYTYPPKLSIAKFFLDAEGIRRNPIPFHKKYFDKLGDSFSIKIGRTKHVILSRDNDVAQYILQKNQKNYQKSQIQTVYLSKYLGQGLLTANGDFWLKQRRLIQPAFHKQKMNQLVENMEVIIANELAFLTKDEPVDLFVIMSQLAFDVVAKSLFKISTAENKFDRLKFIIEEVQNFLVKEIRLPHKAWWFSLSGQVKKHRLLALESNQIIKEIVEERVASKQEVNDLLNMLLETRYEDTGEGMSVNQLIDEIKILFIAGHETTANAMTFTLYLLAKHPEIQHKILQEIHQIEAETDNVVDRLQKMTYINAVLNESMRLYPPAWIVDRENVSDDSIGDYNLLKATLIGVSFYELHRNPKYWKNPEEFNPERFLGEQKKESMQYFYPFGAGPRMCIGVGFAIYEMCLTLFYLVKNYEIKATGADLQLNPLITLKPVGAQVIFSKR</sequence>
<dbReference type="InterPro" id="IPR002401">
    <property type="entry name" value="Cyt_P450_E_grp-I"/>
</dbReference>
<comment type="caution">
    <text evidence="9">The sequence shown here is derived from an EMBL/GenBank/DDBJ whole genome shotgun (WGS) entry which is preliminary data.</text>
</comment>
<dbReference type="InterPro" id="IPR036396">
    <property type="entry name" value="Cyt_P450_sf"/>
</dbReference>
<dbReference type="InterPro" id="IPR001128">
    <property type="entry name" value="Cyt_P450"/>
</dbReference>
<dbReference type="EMBL" id="JAGFBV010000001">
    <property type="protein sequence ID" value="MBP4136539.1"/>
    <property type="molecule type" value="Genomic_DNA"/>
</dbReference>
<keyword evidence="3 7" id="KW-0479">Metal-binding</keyword>
<dbReference type="RefSeq" id="WP_210664587.1">
    <property type="nucleotide sequence ID" value="NZ_JAGFBV010000001.1"/>
</dbReference>
<keyword evidence="10" id="KW-1185">Reference proteome</keyword>
<evidence type="ECO:0000256" key="5">
    <source>
        <dbReference type="ARBA" id="ARBA00023004"/>
    </source>
</evidence>
<evidence type="ECO:0000256" key="2">
    <source>
        <dbReference type="ARBA" id="ARBA00022617"/>
    </source>
</evidence>
<keyword evidence="2 7" id="KW-0349">Heme</keyword>
<dbReference type="Pfam" id="PF00067">
    <property type="entry name" value="p450"/>
    <property type="match status" value="1"/>
</dbReference>
<proteinExistence type="inferred from homology"/>
<dbReference type="Gene3D" id="1.10.630.10">
    <property type="entry name" value="Cytochrome P450"/>
    <property type="match status" value="1"/>
</dbReference>
<reference evidence="9 10" key="1">
    <citation type="submission" date="2021-03" db="EMBL/GenBank/DDBJ databases">
        <title>Flavobacterium Flabelliformis Sp. Nov. And Flavobacterium Geliluteum Sp. Nov., Two Novel Multidrug Resistant Psychrophilic Species Isolated From Antarctica.</title>
        <authorList>
            <person name="Kralova S."/>
            <person name="Busse H.J."/>
            <person name="Bezdicek M."/>
            <person name="Nykrynova M."/>
            <person name="Kroupova E."/>
            <person name="Krsek D."/>
            <person name="Sedlacek I."/>
        </authorList>
    </citation>
    <scope>NUCLEOTIDE SEQUENCE [LARGE SCALE GENOMIC DNA]</scope>
    <source>
        <strain evidence="9 10">P7388</strain>
    </source>
</reference>
<dbReference type="PANTHER" id="PTHR24291">
    <property type="entry name" value="CYTOCHROME P450 FAMILY 4"/>
    <property type="match status" value="1"/>
</dbReference>
<protein>
    <submittedName>
        <fullName evidence="9">Cytochrome P450</fullName>
    </submittedName>
</protein>
<dbReference type="InterPro" id="IPR050196">
    <property type="entry name" value="Cytochrome_P450_Monoox"/>
</dbReference>
<accession>A0A941AV37</accession>
<dbReference type="GO" id="GO:0004497">
    <property type="term" value="F:monooxygenase activity"/>
    <property type="evidence" value="ECO:0007669"/>
    <property type="project" value="UniProtKB-KW"/>
</dbReference>
<evidence type="ECO:0000256" key="8">
    <source>
        <dbReference type="RuleBase" id="RU000461"/>
    </source>
</evidence>
<evidence type="ECO:0000256" key="4">
    <source>
        <dbReference type="ARBA" id="ARBA00023002"/>
    </source>
</evidence>
<keyword evidence="4 8" id="KW-0560">Oxidoreductase</keyword>
<dbReference type="GO" id="GO:0005506">
    <property type="term" value="F:iron ion binding"/>
    <property type="evidence" value="ECO:0007669"/>
    <property type="project" value="InterPro"/>
</dbReference>
<comment type="similarity">
    <text evidence="1 8">Belongs to the cytochrome P450 family.</text>
</comment>
<gene>
    <name evidence="9" type="ORF">J3495_00420</name>
</gene>
<evidence type="ECO:0000256" key="7">
    <source>
        <dbReference type="PIRSR" id="PIRSR602401-1"/>
    </source>
</evidence>
<dbReference type="PRINTS" id="PR00385">
    <property type="entry name" value="P450"/>
</dbReference>
<dbReference type="SUPFAM" id="SSF48264">
    <property type="entry name" value="Cytochrome P450"/>
    <property type="match status" value="1"/>
</dbReference>
<evidence type="ECO:0000313" key="10">
    <source>
        <dbReference type="Proteomes" id="UP000675047"/>
    </source>
</evidence>
<name>A0A941AV37_9FLAO</name>
<dbReference type="InterPro" id="IPR017972">
    <property type="entry name" value="Cyt_P450_CS"/>
</dbReference>
<keyword evidence="6 8" id="KW-0503">Monooxygenase</keyword>
<comment type="cofactor">
    <cofactor evidence="7">
        <name>heme</name>
        <dbReference type="ChEBI" id="CHEBI:30413"/>
    </cofactor>
</comment>
<evidence type="ECO:0000313" key="9">
    <source>
        <dbReference type="EMBL" id="MBP4136539.1"/>
    </source>
</evidence>
<dbReference type="PROSITE" id="PS00086">
    <property type="entry name" value="CYTOCHROME_P450"/>
    <property type="match status" value="1"/>
</dbReference>
<dbReference type="PRINTS" id="PR00463">
    <property type="entry name" value="EP450I"/>
</dbReference>
<dbReference type="Proteomes" id="UP000675047">
    <property type="component" value="Unassembled WGS sequence"/>
</dbReference>
<keyword evidence="5 7" id="KW-0408">Iron</keyword>
<dbReference type="AlphaFoldDB" id="A0A941AV37"/>